<dbReference type="EMBL" id="JARQZJ010000061">
    <property type="protein sequence ID" value="KAK9879302.1"/>
    <property type="molecule type" value="Genomic_DNA"/>
</dbReference>
<evidence type="ECO:0000256" key="4">
    <source>
        <dbReference type="ARBA" id="ARBA00023180"/>
    </source>
</evidence>
<dbReference type="SMART" id="SM00369">
    <property type="entry name" value="LRR_TYP"/>
    <property type="match status" value="11"/>
</dbReference>
<evidence type="ECO:0000256" key="3">
    <source>
        <dbReference type="ARBA" id="ARBA00022737"/>
    </source>
</evidence>
<organism evidence="6 7">
    <name type="scientific">Henosepilachna vigintioctopunctata</name>
    <dbReference type="NCBI Taxonomy" id="420089"/>
    <lineage>
        <taxon>Eukaryota</taxon>
        <taxon>Metazoa</taxon>
        <taxon>Ecdysozoa</taxon>
        <taxon>Arthropoda</taxon>
        <taxon>Hexapoda</taxon>
        <taxon>Insecta</taxon>
        <taxon>Pterygota</taxon>
        <taxon>Neoptera</taxon>
        <taxon>Endopterygota</taxon>
        <taxon>Coleoptera</taxon>
        <taxon>Polyphaga</taxon>
        <taxon>Cucujiformia</taxon>
        <taxon>Coccinelloidea</taxon>
        <taxon>Coccinellidae</taxon>
        <taxon>Epilachninae</taxon>
        <taxon>Epilachnini</taxon>
        <taxon>Henosepilachna</taxon>
    </lineage>
</organism>
<feature type="chain" id="PRO_5043475186" evidence="5">
    <location>
        <begin position="32"/>
        <end position="603"/>
    </location>
</feature>
<dbReference type="FunFam" id="3.80.10.10:FF:001164">
    <property type="entry name" value="GH01279p"/>
    <property type="match status" value="1"/>
</dbReference>
<dbReference type="InterPro" id="IPR050328">
    <property type="entry name" value="Dev_Immune_Receptor"/>
</dbReference>
<comment type="caution">
    <text evidence="6">The sequence shown here is derived from an EMBL/GenBank/DDBJ whole genome shotgun (WGS) entry which is preliminary data.</text>
</comment>
<evidence type="ECO:0000313" key="6">
    <source>
        <dbReference type="EMBL" id="KAK9879302.1"/>
    </source>
</evidence>
<dbReference type="InterPro" id="IPR003591">
    <property type="entry name" value="Leu-rich_rpt_typical-subtyp"/>
</dbReference>
<feature type="signal peptide" evidence="5">
    <location>
        <begin position="1"/>
        <end position="31"/>
    </location>
</feature>
<dbReference type="PANTHER" id="PTHR24373">
    <property type="entry name" value="SLIT RELATED LEUCINE-RICH REPEAT NEURONAL PROTEIN"/>
    <property type="match status" value="1"/>
</dbReference>
<gene>
    <name evidence="6" type="ORF">WA026_004155</name>
</gene>
<dbReference type="PRINTS" id="PR00019">
    <property type="entry name" value="LEURICHRPT"/>
</dbReference>
<keyword evidence="2 5" id="KW-0732">Signal</keyword>
<evidence type="ECO:0000256" key="5">
    <source>
        <dbReference type="SAM" id="SignalP"/>
    </source>
</evidence>
<dbReference type="InterPro" id="IPR001611">
    <property type="entry name" value="Leu-rich_rpt"/>
</dbReference>
<keyword evidence="7" id="KW-1185">Reference proteome</keyword>
<dbReference type="Pfam" id="PF13855">
    <property type="entry name" value="LRR_8"/>
    <property type="match status" value="4"/>
</dbReference>
<dbReference type="FunFam" id="3.80.10.10:FF:000770">
    <property type="entry name" value="Uncharacterized protein"/>
    <property type="match status" value="1"/>
</dbReference>
<dbReference type="PROSITE" id="PS51450">
    <property type="entry name" value="LRR"/>
    <property type="match status" value="3"/>
</dbReference>
<dbReference type="Gene3D" id="3.80.10.10">
    <property type="entry name" value="Ribonuclease Inhibitor"/>
    <property type="match status" value="3"/>
</dbReference>
<dbReference type="Proteomes" id="UP001431783">
    <property type="component" value="Unassembled WGS sequence"/>
</dbReference>
<protein>
    <submittedName>
        <fullName evidence="6">Uncharacterized protein</fullName>
    </submittedName>
</protein>
<dbReference type="InterPro" id="IPR032675">
    <property type="entry name" value="LRR_dom_sf"/>
</dbReference>
<dbReference type="SMART" id="SM00365">
    <property type="entry name" value="LRR_SD22"/>
    <property type="match status" value="7"/>
</dbReference>
<name>A0AAW1UGK4_9CUCU</name>
<evidence type="ECO:0000256" key="2">
    <source>
        <dbReference type="ARBA" id="ARBA00022729"/>
    </source>
</evidence>
<keyword evidence="3" id="KW-0677">Repeat</keyword>
<dbReference type="PANTHER" id="PTHR24373:SF275">
    <property type="entry name" value="TIR DOMAIN-CONTAINING PROTEIN"/>
    <property type="match status" value="1"/>
</dbReference>
<reference evidence="6 7" key="1">
    <citation type="submission" date="2023-03" db="EMBL/GenBank/DDBJ databases">
        <title>Genome insight into feeding habits of ladybird beetles.</title>
        <authorList>
            <person name="Li H.-S."/>
            <person name="Huang Y.-H."/>
            <person name="Pang H."/>
        </authorList>
    </citation>
    <scope>NUCLEOTIDE SEQUENCE [LARGE SCALE GENOMIC DNA]</scope>
    <source>
        <strain evidence="6">SYSU_2023b</strain>
        <tissue evidence="6">Whole body</tissue>
    </source>
</reference>
<dbReference type="AlphaFoldDB" id="A0AAW1UGK4"/>
<accession>A0AAW1UGK4</accession>
<dbReference type="SUPFAM" id="SSF52058">
    <property type="entry name" value="L domain-like"/>
    <property type="match status" value="1"/>
</dbReference>
<keyword evidence="1" id="KW-0433">Leucine-rich repeat</keyword>
<keyword evidence="4" id="KW-0325">Glycoprotein</keyword>
<evidence type="ECO:0000256" key="1">
    <source>
        <dbReference type="ARBA" id="ARBA00022614"/>
    </source>
</evidence>
<evidence type="ECO:0000313" key="7">
    <source>
        <dbReference type="Proteomes" id="UP001431783"/>
    </source>
</evidence>
<sequence length="603" mass="69856">MAWGMNCHLKFWKIWILILIFLFILTRKMTAASTCEVCSTECPGRDECFCKQTTLHGTELRWNNWYGRYERIITSKLYSFLTCEHFFQDSRLELNIPIDNDCKYITFKHSNIVVLRVNSFVDMPSIKEIYLNSSGISQIQLGAFSGISKLQVLHLEDNKIGKLSKGYLNSLISLQILDLHRNRISSIESESFFGLTFLENLDLSQNSLKIVPSELFDPLVNLKVLNLSRNDFTAVSFELSSLQNLERLDLSSNKIEVLEVCFNGLNLSSLYLQDNQILSLNDSCFPVSLTKLFIEKNNLSELSNGVLEGLTELKLLDVSHNNIREISIDLFKDCGNLQVLDMSHNEIDYLKTGVFSGVPHLIYLNISHTKMKNLEPHTFIPLNELKIFDFDNIDLDEIDSNIFDHFTNLEKIYISGNHFTCSNIASIISQAKIRNFSVIYEKDYMTENVNGLRCKKKNVTQGESHMNSSVDNKKEKLFNEVWKVREKEIFENISNILYNKLGDIMYSEEASFNHTLDKFSNKQEHMIQGLKIMIESEKADLMKFIQDLYAKKSTTKDESDSFESKSIHKNIEKHFHIQNTKLEDNFMKFSENLQKYIEKLCQI</sequence>
<proteinExistence type="predicted"/>